<comment type="caution">
    <text evidence="1">The sequence shown here is derived from an EMBL/GenBank/DDBJ whole genome shotgun (WGS) entry which is preliminary data.</text>
</comment>
<sequence length="110" mass="11793">MQRTSSFPGYGGIEPPLTFSVKKPYATRGWDFDSTGENTVKGTATGILSPQGTGLLYLLGFALGKLYSAIGKLLLIVSGTPEVIMEDLCLPIGPLLFSAIRCDTNNDHIR</sequence>
<protein>
    <submittedName>
        <fullName evidence="1">Uncharacterized protein</fullName>
    </submittedName>
</protein>
<accession>A0ABR2A532</accession>
<name>A0ABR2A532_9ROSI</name>
<evidence type="ECO:0000313" key="2">
    <source>
        <dbReference type="Proteomes" id="UP001472677"/>
    </source>
</evidence>
<gene>
    <name evidence="1" type="ORF">V6N12_034358</name>
</gene>
<reference evidence="1 2" key="1">
    <citation type="journal article" date="2024" name="G3 (Bethesda)">
        <title>Genome assembly of Hibiscus sabdariffa L. provides insights into metabolisms of medicinal natural products.</title>
        <authorList>
            <person name="Kim T."/>
        </authorList>
    </citation>
    <scope>NUCLEOTIDE SEQUENCE [LARGE SCALE GENOMIC DNA]</scope>
    <source>
        <strain evidence="1">TK-2024</strain>
        <tissue evidence="1">Old leaves</tissue>
    </source>
</reference>
<dbReference type="EMBL" id="JBBPBM010001030">
    <property type="protein sequence ID" value="KAK8488122.1"/>
    <property type="molecule type" value="Genomic_DNA"/>
</dbReference>
<proteinExistence type="predicted"/>
<dbReference type="Proteomes" id="UP001472677">
    <property type="component" value="Unassembled WGS sequence"/>
</dbReference>
<organism evidence="1 2">
    <name type="scientific">Hibiscus sabdariffa</name>
    <name type="common">roselle</name>
    <dbReference type="NCBI Taxonomy" id="183260"/>
    <lineage>
        <taxon>Eukaryota</taxon>
        <taxon>Viridiplantae</taxon>
        <taxon>Streptophyta</taxon>
        <taxon>Embryophyta</taxon>
        <taxon>Tracheophyta</taxon>
        <taxon>Spermatophyta</taxon>
        <taxon>Magnoliopsida</taxon>
        <taxon>eudicotyledons</taxon>
        <taxon>Gunneridae</taxon>
        <taxon>Pentapetalae</taxon>
        <taxon>rosids</taxon>
        <taxon>malvids</taxon>
        <taxon>Malvales</taxon>
        <taxon>Malvaceae</taxon>
        <taxon>Malvoideae</taxon>
        <taxon>Hibiscus</taxon>
    </lineage>
</organism>
<evidence type="ECO:0000313" key="1">
    <source>
        <dbReference type="EMBL" id="KAK8488122.1"/>
    </source>
</evidence>
<keyword evidence="2" id="KW-1185">Reference proteome</keyword>